<proteinExistence type="inferred from homology"/>
<reference evidence="3 4" key="1">
    <citation type="journal article" date="2016" name="Nat. Commun.">
        <title>Thousands of microbial genomes shed light on interconnected biogeochemical processes in an aquifer system.</title>
        <authorList>
            <person name="Anantharaman K."/>
            <person name="Brown C.T."/>
            <person name="Hug L.A."/>
            <person name="Sharon I."/>
            <person name="Castelle C.J."/>
            <person name="Probst A.J."/>
            <person name="Thomas B.C."/>
            <person name="Singh A."/>
            <person name="Wilkins M.J."/>
            <person name="Karaoz U."/>
            <person name="Brodie E.L."/>
            <person name="Williams K.H."/>
            <person name="Hubbard S.S."/>
            <person name="Banfield J.F."/>
        </authorList>
    </citation>
    <scope>NUCLEOTIDE SEQUENCE [LARGE SCALE GENOMIC DNA]</scope>
</reference>
<protein>
    <recommendedName>
        <fullName evidence="2">HTH cro/C1-type domain-containing protein</fullName>
    </recommendedName>
</protein>
<evidence type="ECO:0000313" key="4">
    <source>
        <dbReference type="Proteomes" id="UP000179014"/>
    </source>
</evidence>
<organism evidence="3 4">
    <name type="scientific">Candidatus Kaiserbacteria bacterium GWA2_50_9</name>
    <dbReference type="NCBI Taxonomy" id="1798474"/>
    <lineage>
        <taxon>Bacteria</taxon>
        <taxon>Candidatus Kaiseribacteriota</taxon>
    </lineage>
</organism>
<dbReference type="STRING" id="1798474.A2118_03775"/>
<dbReference type="InterPro" id="IPR010359">
    <property type="entry name" value="IrrE_HExxH"/>
</dbReference>
<dbReference type="AlphaFoldDB" id="A0A1F6BTU0"/>
<dbReference type="Gene3D" id="1.10.10.2910">
    <property type="match status" value="1"/>
</dbReference>
<dbReference type="Gene3D" id="1.10.260.40">
    <property type="entry name" value="lambda repressor-like DNA-binding domains"/>
    <property type="match status" value="1"/>
</dbReference>
<evidence type="ECO:0000259" key="2">
    <source>
        <dbReference type="SMART" id="SM00530"/>
    </source>
</evidence>
<dbReference type="PANTHER" id="PTHR43236:SF2">
    <property type="entry name" value="BLL0069 PROTEIN"/>
    <property type="match status" value="1"/>
</dbReference>
<dbReference type="PANTHER" id="PTHR43236">
    <property type="entry name" value="ANTITOXIN HIGA1"/>
    <property type="match status" value="1"/>
</dbReference>
<dbReference type="InterPro" id="IPR052345">
    <property type="entry name" value="Rad_response_metalloprotease"/>
</dbReference>
<dbReference type="EMBL" id="MFKN01000035">
    <property type="protein sequence ID" value="OGG40248.1"/>
    <property type="molecule type" value="Genomic_DNA"/>
</dbReference>
<name>A0A1F6BTU0_9BACT</name>
<dbReference type="InterPro" id="IPR010982">
    <property type="entry name" value="Lambda_DNA-bd_dom_sf"/>
</dbReference>
<dbReference type="Proteomes" id="UP000179014">
    <property type="component" value="Unassembled WGS sequence"/>
</dbReference>
<sequence length="374" mass="42828">MSLVHFINKGNLRIARENMGISPQVASKKITTSGKDVVTEWEEGTSLPTWSQVTKLAALYNVPELLFFAKENLQKNKAIPDYRIGVDQKSDEKVKKLINLVVTRQKWIERQLRDSGSPKNKLQGTGRHLSSPKQLAELISEKLGISIAEMKEISARKDALDYLIEKAEEGGIFVGKTISYHHIKVDDMRGLFISNDYCPFIVLNRKDALSAQIFSFVHELAHFFRKSDAVSNSFDFRNTERNINPEEVFCNKVAAELLLPERDFVKDFYNKSDIDSISDLYKVSPLSVFYRLKELGKIRNDLQSSLEREIQKEMDENLQIKAEKDKTKNGGNYTNNMRDSNGSLYNRIVQNSYLDNRIGYIEAANLLRFSPEMV</sequence>
<comment type="caution">
    <text evidence="3">The sequence shown here is derived from an EMBL/GenBank/DDBJ whole genome shotgun (WGS) entry which is preliminary data.</text>
</comment>
<gene>
    <name evidence="3" type="ORF">A2118_03775</name>
</gene>
<dbReference type="GO" id="GO:0003677">
    <property type="term" value="F:DNA binding"/>
    <property type="evidence" value="ECO:0007669"/>
    <property type="project" value="InterPro"/>
</dbReference>
<dbReference type="InterPro" id="IPR001387">
    <property type="entry name" value="Cro/C1-type_HTH"/>
</dbReference>
<evidence type="ECO:0000256" key="1">
    <source>
        <dbReference type="ARBA" id="ARBA00007227"/>
    </source>
</evidence>
<comment type="similarity">
    <text evidence="1">Belongs to the short-chain fatty acyl-CoA assimilation regulator (ScfR) family.</text>
</comment>
<dbReference type="Pfam" id="PF06114">
    <property type="entry name" value="Peptidase_M78"/>
    <property type="match status" value="1"/>
</dbReference>
<dbReference type="SUPFAM" id="SSF47413">
    <property type="entry name" value="lambda repressor-like DNA-binding domains"/>
    <property type="match status" value="1"/>
</dbReference>
<accession>A0A1F6BTU0</accession>
<feature type="domain" description="HTH cro/C1-type" evidence="2">
    <location>
        <begin position="11"/>
        <end position="67"/>
    </location>
</feature>
<evidence type="ECO:0000313" key="3">
    <source>
        <dbReference type="EMBL" id="OGG40248.1"/>
    </source>
</evidence>
<dbReference type="SMART" id="SM00530">
    <property type="entry name" value="HTH_XRE"/>
    <property type="match status" value="1"/>
</dbReference>